<evidence type="ECO:0000313" key="6">
    <source>
        <dbReference type="Proteomes" id="UP000245946"/>
    </source>
</evidence>
<name>A0A316Z3I2_9BASI</name>
<dbReference type="SUPFAM" id="SSF49879">
    <property type="entry name" value="SMAD/FHA domain"/>
    <property type="match status" value="1"/>
</dbReference>
<keyword evidence="3" id="KW-0472">Membrane</keyword>
<dbReference type="PANTHER" id="PTHR15715:SF37">
    <property type="entry name" value="LD47843P"/>
    <property type="match status" value="1"/>
</dbReference>
<organism evidence="5 6">
    <name type="scientific">Tilletiopsis washingtonensis</name>
    <dbReference type="NCBI Taxonomy" id="58919"/>
    <lineage>
        <taxon>Eukaryota</taxon>
        <taxon>Fungi</taxon>
        <taxon>Dikarya</taxon>
        <taxon>Basidiomycota</taxon>
        <taxon>Ustilaginomycotina</taxon>
        <taxon>Exobasidiomycetes</taxon>
        <taxon>Entylomatales</taxon>
        <taxon>Entylomatales incertae sedis</taxon>
        <taxon>Tilletiopsis</taxon>
    </lineage>
</organism>
<evidence type="ECO:0000256" key="3">
    <source>
        <dbReference type="SAM" id="Phobius"/>
    </source>
</evidence>
<feature type="region of interest" description="Disordered" evidence="2">
    <location>
        <begin position="571"/>
        <end position="603"/>
    </location>
</feature>
<dbReference type="Proteomes" id="UP000245946">
    <property type="component" value="Unassembled WGS sequence"/>
</dbReference>
<dbReference type="EMBL" id="KZ819303">
    <property type="protein sequence ID" value="PWN95634.1"/>
    <property type="molecule type" value="Genomic_DNA"/>
</dbReference>
<keyword evidence="1" id="KW-0175">Coiled coil</keyword>
<evidence type="ECO:0000259" key="4">
    <source>
        <dbReference type="PROSITE" id="PS50006"/>
    </source>
</evidence>
<proteinExistence type="predicted"/>
<dbReference type="Pfam" id="PF00498">
    <property type="entry name" value="FHA"/>
    <property type="match status" value="1"/>
</dbReference>
<dbReference type="AlphaFoldDB" id="A0A316Z3I2"/>
<feature type="region of interest" description="Disordered" evidence="2">
    <location>
        <begin position="17"/>
        <end position="44"/>
    </location>
</feature>
<feature type="region of interest" description="Disordered" evidence="2">
    <location>
        <begin position="625"/>
        <end position="678"/>
    </location>
</feature>
<feature type="coiled-coil region" evidence="1">
    <location>
        <begin position="447"/>
        <end position="509"/>
    </location>
</feature>
<dbReference type="GeneID" id="37270796"/>
<feature type="compositionally biased region" description="Basic residues" evidence="2">
    <location>
        <begin position="589"/>
        <end position="603"/>
    </location>
</feature>
<feature type="region of interest" description="Disordered" evidence="2">
    <location>
        <begin position="362"/>
        <end position="382"/>
    </location>
</feature>
<keyword evidence="3" id="KW-0812">Transmembrane</keyword>
<dbReference type="RefSeq" id="XP_025595913.1">
    <property type="nucleotide sequence ID" value="XM_025743252.1"/>
</dbReference>
<dbReference type="InterPro" id="IPR000253">
    <property type="entry name" value="FHA_dom"/>
</dbReference>
<keyword evidence="6" id="KW-1185">Reference proteome</keyword>
<dbReference type="InterPro" id="IPR008984">
    <property type="entry name" value="SMAD_FHA_dom_sf"/>
</dbReference>
<evidence type="ECO:0000313" key="5">
    <source>
        <dbReference type="EMBL" id="PWN95634.1"/>
    </source>
</evidence>
<feature type="transmembrane region" description="Helical" evidence="3">
    <location>
        <begin position="711"/>
        <end position="729"/>
    </location>
</feature>
<sequence length="738" mass="76184">MPAPSYAGAPMRQFGGVPMAPSSPSSGNAGISPPSYPGAGHASGSVAAQPPLNFPALHLHPLNDSFAPKQISLAPPGPGNRIKIGRQTNAKTVPNPSNGYFDSKVLSRMHAEVWSQDGKVYIKDVKSSNGTFINSERLSAEGVESDVFELHSEDLVEFGIDIVGDDNKTIIHHKVACRVFLVLTAEDAMSLRADFAALYRGGGHGGPMGGAGMGPGAEGGLRRGKSTMSFDHILSRLQSELQKSRETGAELGTLAGAIGEVGETLGGGLAPMQNPPYQHQVPPDPSEAAAASASAAQSATVAALQEQLASTQASLASHVEKMHALEGLLAEHETMRSEVGSMKAEMEKAKRDIDEMNLAALSAKSQPRATNGTSEEEQDFDDGASVASMDTVMAGDAGTRTIKGAGASGDESATDEDALRQLNHVGPPAPADEPPAEESSAVPAAVAAALAAQNEALSTRLAALEAQLEEALAIGRNLQAEHAGATEAVRALEGRMASLEKEVSETSARAEGAAVRALEGRFVEWRSTLESAWGRERQAWDAERDELKRVVKAWDEANGWLENEAAKAASANESNGIASASSPNPGAAGKRRGSKSAKRRAARRHLNPALRALLYHSSHADVGPLDDDELSDVDETPLGAASGLGVTGADRAADSTSEAARSEDSAERTDSTAATSPSGSIAALAKSAVPPPLANVAQHGSPRGGLENTSLPMMGAAGVVAIGMAAWIISGKAAPKFS</sequence>
<feature type="compositionally biased region" description="Basic and acidic residues" evidence="2">
    <location>
        <begin position="660"/>
        <end position="670"/>
    </location>
</feature>
<protein>
    <recommendedName>
        <fullName evidence="4">FHA domain-containing protein</fullName>
    </recommendedName>
</protein>
<feature type="compositionally biased region" description="Low complexity" evidence="2">
    <location>
        <begin position="571"/>
        <end position="588"/>
    </location>
</feature>
<dbReference type="PROSITE" id="PS50006">
    <property type="entry name" value="FHA_DOMAIN"/>
    <property type="match status" value="1"/>
</dbReference>
<dbReference type="Gene3D" id="2.60.200.20">
    <property type="match status" value="1"/>
</dbReference>
<evidence type="ECO:0000256" key="2">
    <source>
        <dbReference type="SAM" id="MobiDB-lite"/>
    </source>
</evidence>
<dbReference type="SMART" id="SM00240">
    <property type="entry name" value="FHA"/>
    <property type="match status" value="1"/>
</dbReference>
<gene>
    <name evidence="5" type="ORF">FA09DRAFT_331960</name>
</gene>
<dbReference type="OrthoDB" id="687730at2759"/>
<accession>A0A316Z3I2</accession>
<feature type="compositionally biased region" description="Acidic residues" evidence="2">
    <location>
        <begin position="625"/>
        <end position="635"/>
    </location>
</feature>
<evidence type="ECO:0000256" key="1">
    <source>
        <dbReference type="SAM" id="Coils"/>
    </source>
</evidence>
<reference evidence="5 6" key="1">
    <citation type="journal article" date="2018" name="Mol. Biol. Evol.">
        <title>Broad Genomic Sampling Reveals a Smut Pathogenic Ancestry of the Fungal Clade Ustilaginomycotina.</title>
        <authorList>
            <person name="Kijpornyongpan T."/>
            <person name="Mondo S.J."/>
            <person name="Barry K."/>
            <person name="Sandor L."/>
            <person name="Lee J."/>
            <person name="Lipzen A."/>
            <person name="Pangilinan J."/>
            <person name="LaButti K."/>
            <person name="Hainaut M."/>
            <person name="Henrissat B."/>
            <person name="Grigoriev I.V."/>
            <person name="Spatafora J.W."/>
            <person name="Aime M.C."/>
        </authorList>
    </citation>
    <scope>NUCLEOTIDE SEQUENCE [LARGE SCALE GENOMIC DNA]</scope>
    <source>
        <strain evidence="5 6">MCA 4186</strain>
    </source>
</reference>
<dbReference type="GO" id="GO:0005737">
    <property type="term" value="C:cytoplasm"/>
    <property type="evidence" value="ECO:0007669"/>
    <property type="project" value="TreeGrafter"/>
</dbReference>
<dbReference type="InterPro" id="IPR051176">
    <property type="entry name" value="Cent_Immune-Sig_Mod"/>
</dbReference>
<dbReference type="PANTHER" id="PTHR15715">
    <property type="entry name" value="CENTROSOMAL PROTEIN OF 170 KDA"/>
    <property type="match status" value="1"/>
</dbReference>
<feature type="region of interest" description="Disordered" evidence="2">
    <location>
        <begin position="269"/>
        <end position="293"/>
    </location>
</feature>
<feature type="compositionally biased region" description="Polar residues" evidence="2">
    <location>
        <begin position="363"/>
        <end position="373"/>
    </location>
</feature>
<keyword evidence="3" id="KW-1133">Transmembrane helix</keyword>
<dbReference type="STRING" id="58919.A0A316Z3I2"/>
<feature type="domain" description="FHA" evidence="4">
    <location>
        <begin position="82"/>
        <end position="138"/>
    </location>
</feature>